<evidence type="ECO:0000313" key="5">
    <source>
        <dbReference type="EMBL" id="CAD8981070.1"/>
    </source>
</evidence>
<evidence type="ECO:0000256" key="2">
    <source>
        <dbReference type="PIRNR" id="PIRNR001788"/>
    </source>
</evidence>
<evidence type="ECO:0000256" key="1">
    <source>
        <dbReference type="ARBA" id="ARBA00010055"/>
    </source>
</evidence>
<dbReference type="PANTHER" id="PTHR11249">
    <property type="entry name" value="GLIAL FACTOR NATURATION FACTOR"/>
    <property type="match status" value="1"/>
</dbReference>
<dbReference type="EMBL" id="HBFX01053328">
    <property type="protein sequence ID" value="CAD8981070.1"/>
    <property type="molecule type" value="Transcribed_RNA"/>
</dbReference>
<dbReference type="Gene3D" id="3.40.20.10">
    <property type="entry name" value="Severin"/>
    <property type="match status" value="1"/>
</dbReference>
<dbReference type="SUPFAM" id="SSF55753">
    <property type="entry name" value="Actin depolymerizing proteins"/>
    <property type="match status" value="1"/>
</dbReference>
<organism evidence="5">
    <name type="scientific">Hemiselmis andersenii</name>
    <name type="common">Cryptophyte alga</name>
    <dbReference type="NCBI Taxonomy" id="464988"/>
    <lineage>
        <taxon>Eukaryota</taxon>
        <taxon>Cryptophyceae</taxon>
        <taxon>Cryptomonadales</taxon>
        <taxon>Hemiselmidaceae</taxon>
        <taxon>Hemiselmis</taxon>
    </lineage>
</organism>
<protein>
    <recommendedName>
        <fullName evidence="3">ADF-H domain-containing protein</fullName>
    </recommendedName>
</protein>
<dbReference type="InterPro" id="IPR002108">
    <property type="entry name" value="ADF-H"/>
</dbReference>
<dbReference type="Pfam" id="PF00241">
    <property type="entry name" value="Cofilin_ADF"/>
    <property type="match status" value="1"/>
</dbReference>
<reference evidence="5" key="1">
    <citation type="submission" date="2021-01" db="EMBL/GenBank/DDBJ databases">
        <authorList>
            <person name="Corre E."/>
            <person name="Pelletier E."/>
            <person name="Niang G."/>
            <person name="Scheremetjew M."/>
            <person name="Finn R."/>
            <person name="Kale V."/>
            <person name="Holt S."/>
            <person name="Cochrane G."/>
            <person name="Meng A."/>
            <person name="Brown T."/>
            <person name="Cohen L."/>
        </authorList>
    </citation>
    <scope>NUCLEOTIDE SEQUENCE</scope>
    <source>
        <strain evidence="4">CCMP441</strain>
        <strain evidence="5">CCMP644</strain>
    </source>
</reference>
<proteinExistence type="inferred from homology"/>
<feature type="domain" description="ADF-H" evidence="3">
    <location>
        <begin position="1"/>
        <end position="132"/>
    </location>
</feature>
<dbReference type="AlphaFoldDB" id="A0A6U4KZL0"/>
<dbReference type="PIRSF" id="PIRSF001788">
    <property type="entry name" value="GMF-beta"/>
    <property type="match status" value="1"/>
</dbReference>
<dbReference type="InterPro" id="IPR011171">
    <property type="entry name" value="GMF"/>
</dbReference>
<gene>
    <name evidence="5" type="ORF">HAND00432_LOCUS32080</name>
    <name evidence="4" type="ORF">HAND1043_LOCUS22091</name>
</gene>
<evidence type="ECO:0000313" key="4">
    <source>
        <dbReference type="EMBL" id="CAD8755583.1"/>
    </source>
</evidence>
<dbReference type="GO" id="GO:0034316">
    <property type="term" value="P:negative regulation of Arp2/3 complex-mediated actin nucleation"/>
    <property type="evidence" value="ECO:0007669"/>
    <property type="project" value="TreeGrafter"/>
</dbReference>
<dbReference type="SMART" id="SM00102">
    <property type="entry name" value="ADF"/>
    <property type="match status" value="1"/>
</dbReference>
<dbReference type="PANTHER" id="PTHR11249:SF2">
    <property type="entry name" value="GLIA MATURATION FACTOR"/>
    <property type="match status" value="1"/>
</dbReference>
<name>A0A6U4KZL0_HEMAN</name>
<dbReference type="GO" id="GO:0071846">
    <property type="term" value="P:actin filament debranching"/>
    <property type="evidence" value="ECO:0007669"/>
    <property type="project" value="InterPro"/>
</dbReference>
<dbReference type="GO" id="GO:0030864">
    <property type="term" value="C:cortical actin cytoskeleton"/>
    <property type="evidence" value="ECO:0007669"/>
    <property type="project" value="TreeGrafter"/>
</dbReference>
<sequence>MSTMTPEVKSVWMKFRRSSSDAAALVLKLGDDNETVEVDGGVREMSPEDLADELFDSNPRWIIWIIKIPRDDGRVQYPIIPIYFSPESGNDRSKMLYSSQTTNVAQAFDLGKIHPLHDLEDMTFDALKEMHISSVTR</sequence>
<dbReference type="PROSITE" id="PS51263">
    <property type="entry name" value="ADF_H"/>
    <property type="match status" value="1"/>
</dbReference>
<comment type="similarity">
    <text evidence="1 2">Belongs to the actin-binding proteins ADF family. GMF subfamily.</text>
</comment>
<dbReference type="GO" id="GO:0071933">
    <property type="term" value="F:Arp2/3 complex binding"/>
    <property type="evidence" value="ECO:0007669"/>
    <property type="project" value="InterPro"/>
</dbReference>
<evidence type="ECO:0000259" key="3">
    <source>
        <dbReference type="PROSITE" id="PS51263"/>
    </source>
</evidence>
<dbReference type="EMBL" id="HBFK01036495">
    <property type="protein sequence ID" value="CAD8755583.1"/>
    <property type="molecule type" value="Transcribed_RNA"/>
</dbReference>
<accession>A0A6U4KZL0</accession>
<dbReference type="InterPro" id="IPR029006">
    <property type="entry name" value="ADF-H/Gelsolin-like_dom_sf"/>
</dbReference>
<dbReference type="GO" id="GO:0003779">
    <property type="term" value="F:actin binding"/>
    <property type="evidence" value="ECO:0007669"/>
    <property type="project" value="InterPro"/>
</dbReference>